<evidence type="ECO:0000256" key="1">
    <source>
        <dbReference type="SAM" id="MobiDB-lite"/>
    </source>
</evidence>
<dbReference type="OrthoDB" id="5937745at2759"/>
<gene>
    <name evidence="2" type="ORF">TTRE_0000916001</name>
</gene>
<dbReference type="EMBL" id="HG807380">
    <property type="protein sequence ID" value="CDW60767.1"/>
    <property type="molecule type" value="Genomic_DNA"/>
</dbReference>
<keyword evidence="3" id="KW-1185">Reference proteome</keyword>
<reference evidence="2" key="2">
    <citation type="submission" date="2014-03" db="EMBL/GenBank/DDBJ databases">
        <title>The whipworm genome and dual-species transcriptomics of an intimate host-pathogen interaction.</title>
        <authorList>
            <person name="Foth B.J."/>
            <person name="Tsai I.J."/>
            <person name="Reid A.J."/>
            <person name="Bancroft A.J."/>
            <person name="Nichol S."/>
            <person name="Tracey A."/>
            <person name="Holroyd N."/>
            <person name="Cotton J.A."/>
            <person name="Stanley E.J."/>
            <person name="Zarowiecki M."/>
            <person name="Liu J.Z."/>
            <person name="Huckvale T."/>
            <person name="Cooper P.J."/>
            <person name="Grencis R.K."/>
            <person name="Berriman M."/>
        </authorList>
    </citation>
    <scope>NUCLEOTIDE SEQUENCE [LARGE SCALE GENOMIC DNA]</scope>
</reference>
<protein>
    <submittedName>
        <fullName evidence="2">Uncharacterized protein</fullName>
    </submittedName>
</protein>
<dbReference type="Proteomes" id="UP000030665">
    <property type="component" value="Unassembled WGS sequence"/>
</dbReference>
<feature type="region of interest" description="Disordered" evidence="1">
    <location>
        <begin position="1"/>
        <end position="127"/>
    </location>
</feature>
<evidence type="ECO:0000313" key="3">
    <source>
        <dbReference type="Proteomes" id="UP000030665"/>
    </source>
</evidence>
<evidence type="ECO:0000313" key="2">
    <source>
        <dbReference type="EMBL" id="CDW60767.1"/>
    </source>
</evidence>
<sequence>MSGRNPKNAIKPSKLPSMEGILNEPEVKNSLRNVARCAARKRAARTKAAPSKRQPKKTKKSNVEDPEVVVVDHNIGPKQKPTAKRRCARPPPTHRYNLRSRPLKDEPSCEELTFTNSKRPAEAPSLSPCSIEPVKFNSCFDR</sequence>
<accession>A0A077ZK95</accession>
<name>A0A077ZK95_TRITR</name>
<reference evidence="2" key="1">
    <citation type="submission" date="2014-01" db="EMBL/GenBank/DDBJ databases">
        <authorList>
            <person name="Aslett M."/>
        </authorList>
    </citation>
    <scope>NUCLEOTIDE SEQUENCE</scope>
</reference>
<organism evidence="2 3">
    <name type="scientific">Trichuris trichiura</name>
    <name type="common">Whipworm</name>
    <name type="synonym">Trichocephalus trichiurus</name>
    <dbReference type="NCBI Taxonomy" id="36087"/>
    <lineage>
        <taxon>Eukaryota</taxon>
        <taxon>Metazoa</taxon>
        <taxon>Ecdysozoa</taxon>
        <taxon>Nematoda</taxon>
        <taxon>Enoplea</taxon>
        <taxon>Dorylaimia</taxon>
        <taxon>Trichinellida</taxon>
        <taxon>Trichuridae</taxon>
        <taxon>Trichuris</taxon>
    </lineage>
</organism>
<dbReference type="AlphaFoldDB" id="A0A077ZK95"/>
<proteinExistence type="predicted"/>